<organism evidence="2 3">
    <name type="scientific">Karstenula rhodostoma CBS 690.94</name>
    <dbReference type="NCBI Taxonomy" id="1392251"/>
    <lineage>
        <taxon>Eukaryota</taxon>
        <taxon>Fungi</taxon>
        <taxon>Dikarya</taxon>
        <taxon>Ascomycota</taxon>
        <taxon>Pezizomycotina</taxon>
        <taxon>Dothideomycetes</taxon>
        <taxon>Pleosporomycetidae</taxon>
        <taxon>Pleosporales</taxon>
        <taxon>Massarineae</taxon>
        <taxon>Didymosphaeriaceae</taxon>
        <taxon>Karstenula</taxon>
    </lineage>
</organism>
<evidence type="ECO:0000256" key="1">
    <source>
        <dbReference type="SAM" id="SignalP"/>
    </source>
</evidence>
<reference evidence="2" key="1">
    <citation type="journal article" date="2020" name="Stud. Mycol.">
        <title>101 Dothideomycetes genomes: a test case for predicting lifestyles and emergence of pathogens.</title>
        <authorList>
            <person name="Haridas S."/>
            <person name="Albert R."/>
            <person name="Binder M."/>
            <person name="Bloem J."/>
            <person name="Labutti K."/>
            <person name="Salamov A."/>
            <person name="Andreopoulos B."/>
            <person name="Baker S."/>
            <person name="Barry K."/>
            <person name="Bills G."/>
            <person name="Bluhm B."/>
            <person name="Cannon C."/>
            <person name="Castanera R."/>
            <person name="Culley D."/>
            <person name="Daum C."/>
            <person name="Ezra D."/>
            <person name="Gonzalez J."/>
            <person name="Henrissat B."/>
            <person name="Kuo A."/>
            <person name="Liang C."/>
            <person name="Lipzen A."/>
            <person name="Lutzoni F."/>
            <person name="Magnuson J."/>
            <person name="Mondo S."/>
            <person name="Nolan M."/>
            <person name="Ohm R."/>
            <person name="Pangilinan J."/>
            <person name="Park H.-J."/>
            <person name="Ramirez L."/>
            <person name="Alfaro M."/>
            <person name="Sun H."/>
            <person name="Tritt A."/>
            <person name="Yoshinaga Y."/>
            <person name="Zwiers L.-H."/>
            <person name="Turgeon B."/>
            <person name="Goodwin S."/>
            <person name="Spatafora J."/>
            <person name="Crous P."/>
            <person name="Grigoriev I."/>
        </authorList>
    </citation>
    <scope>NUCLEOTIDE SEQUENCE</scope>
    <source>
        <strain evidence="2">CBS 690.94</strain>
    </source>
</reference>
<feature type="signal peptide" evidence="1">
    <location>
        <begin position="1"/>
        <end position="17"/>
    </location>
</feature>
<dbReference type="EMBL" id="MU001492">
    <property type="protein sequence ID" value="KAF2451293.1"/>
    <property type="molecule type" value="Genomic_DNA"/>
</dbReference>
<dbReference type="OrthoDB" id="271448at2759"/>
<name>A0A9P4PY23_9PLEO</name>
<evidence type="ECO:0000313" key="2">
    <source>
        <dbReference type="EMBL" id="KAF2451293.1"/>
    </source>
</evidence>
<comment type="caution">
    <text evidence="2">The sequence shown here is derived from an EMBL/GenBank/DDBJ whole genome shotgun (WGS) entry which is preliminary data.</text>
</comment>
<feature type="chain" id="PRO_5040335517" description="Apple domain-containing protein" evidence="1">
    <location>
        <begin position="18"/>
        <end position="300"/>
    </location>
</feature>
<evidence type="ECO:0008006" key="4">
    <source>
        <dbReference type="Google" id="ProtNLM"/>
    </source>
</evidence>
<gene>
    <name evidence="2" type="ORF">P171DRAFT_515335</name>
</gene>
<sequence length="300" mass="31282">MYSLITLAPLLISLAAAAPFATRAVNASCDTLAVNSGAPIPGNGSTTAYLADSILQATAESALTPPGYVAAFTDAFGSVQDVNSYLTYYTLNATYDTAACADFCTADPKCTAFNIYFARDPMFEVSPTCVDPPPVTNVRCALFSANVAPELATNTHQFTAPDQSTSFERLHVGSNGYNAAPGDDVPAFHLQDTLGAFAIEAVAQDDAENGYMTVYTLPNTTATAPAACAQQCATAYTATKHCVFFNTYVELVNGTNTLGGTKCALFAKPYGPERATNAGYAGGGVNVTIQESRSFVCDGC</sequence>
<proteinExistence type="predicted"/>
<dbReference type="PANTHER" id="PTHR36578">
    <property type="entry name" value="CHROMOSOME 15, WHOLE GENOME SHOTGUN SEQUENCE"/>
    <property type="match status" value="1"/>
</dbReference>
<keyword evidence="1" id="KW-0732">Signal</keyword>
<keyword evidence="3" id="KW-1185">Reference proteome</keyword>
<dbReference type="Proteomes" id="UP000799764">
    <property type="component" value="Unassembled WGS sequence"/>
</dbReference>
<accession>A0A9P4PY23</accession>
<dbReference type="PANTHER" id="PTHR36578:SF1">
    <property type="entry name" value="APPLE DOMAIN-CONTAINING PROTEIN"/>
    <property type="match status" value="1"/>
</dbReference>
<protein>
    <recommendedName>
        <fullName evidence="4">Apple domain-containing protein</fullName>
    </recommendedName>
</protein>
<dbReference type="AlphaFoldDB" id="A0A9P4PY23"/>
<evidence type="ECO:0000313" key="3">
    <source>
        <dbReference type="Proteomes" id="UP000799764"/>
    </source>
</evidence>